<sequence>MSADRERHTMTDRDIALLLADAADGAEIGIAPTQAVIRGGRRRRARRWAIATATALAIVGSTATLALAGLPDGDGHQVAPAATQRATTTPDAFQDAPHRTTLATGTDQGKKWKVFIDVWGAPRDEAEAQVQLTAMAEYEESAPDVRKASDLVGKVAYFVYRGYGDTTSPVLENTVVASDAMSDTDLTSGALPLVPGAGNPVRLGIGSVAKTAERVLCHMKDGDGISLLKAPASEETDNVEPAIRSAEGSPYNWFVCVAPKGTEFESAEVTALS</sequence>
<feature type="region of interest" description="Disordered" evidence="1">
    <location>
        <begin position="76"/>
        <end position="96"/>
    </location>
</feature>
<accession>A0ABT6LH80</accession>
<feature type="compositionally biased region" description="Low complexity" evidence="1">
    <location>
        <begin position="79"/>
        <end position="92"/>
    </location>
</feature>
<keyword evidence="2" id="KW-0472">Membrane</keyword>
<organism evidence="3 4">
    <name type="scientific">Streptomyces pseudovenezuelae</name>
    <dbReference type="NCBI Taxonomy" id="67350"/>
    <lineage>
        <taxon>Bacteria</taxon>
        <taxon>Bacillati</taxon>
        <taxon>Actinomycetota</taxon>
        <taxon>Actinomycetes</taxon>
        <taxon>Kitasatosporales</taxon>
        <taxon>Streptomycetaceae</taxon>
        <taxon>Streptomyces</taxon>
        <taxon>Streptomyces aurantiacus group</taxon>
    </lineage>
</organism>
<gene>
    <name evidence="3" type="ORF">M2283_002609</name>
</gene>
<feature type="transmembrane region" description="Helical" evidence="2">
    <location>
        <begin position="48"/>
        <end position="70"/>
    </location>
</feature>
<proteinExistence type="predicted"/>
<keyword evidence="4" id="KW-1185">Reference proteome</keyword>
<evidence type="ECO:0008006" key="5">
    <source>
        <dbReference type="Google" id="ProtNLM"/>
    </source>
</evidence>
<dbReference type="EMBL" id="JARXVH010000004">
    <property type="protein sequence ID" value="MDH6215305.1"/>
    <property type="molecule type" value="Genomic_DNA"/>
</dbReference>
<reference evidence="3 4" key="1">
    <citation type="submission" date="2023-04" db="EMBL/GenBank/DDBJ databases">
        <title>Forest soil microbial communities from Buena Vista Peninsula, Colon Province, Panama.</title>
        <authorList>
            <person name="Bouskill N."/>
        </authorList>
    </citation>
    <scope>NUCLEOTIDE SEQUENCE [LARGE SCALE GENOMIC DNA]</scope>
    <source>
        <strain evidence="3 4">GGS1</strain>
    </source>
</reference>
<protein>
    <recommendedName>
        <fullName evidence="5">Tat pathway signal sequence domain protein</fullName>
    </recommendedName>
</protein>
<keyword evidence="2" id="KW-0812">Transmembrane</keyword>
<keyword evidence="2" id="KW-1133">Transmembrane helix</keyword>
<evidence type="ECO:0000313" key="4">
    <source>
        <dbReference type="Proteomes" id="UP001160499"/>
    </source>
</evidence>
<evidence type="ECO:0000313" key="3">
    <source>
        <dbReference type="EMBL" id="MDH6215305.1"/>
    </source>
</evidence>
<comment type="caution">
    <text evidence="3">The sequence shown here is derived from an EMBL/GenBank/DDBJ whole genome shotgun (WGS) entry which is preliminary data.</text>
</comment>
<name>A0ABT6LH80_9ACTN</name>
<evidence type="ECO:0000256" key="1">
    <source>
        <dbReference type="SAM" id="MobiDB-lite"/>
    </source>
</evidence>
<evidence type="ECO:0000256" key="2">
    <source>
        <dbReference type="SAM" id="Phobius"/>
    </source>
</evidence>
<dbReference type="Proteomes" id="UP001160499">
    <property type="component" value="Unassembled WGS sequence"/>
</dbReference>